<evidence type="ECO:0000256" key="7">
    <source>
        <dbReference type="ARBA" id="ARBA00022927"/>
    </source>
</evidence>
<dbReference type="PANTHER" id="PTHR38831:SF1">
    <property type="entry name" value="TYPE II SECRETION SYSTEM PROTEIN K-RELATED"/>
    <property type="match status" value="1"/>
</dbReference>
<feature type="transmembrane region" description="Helical" evidence="10">
    <location>
        <begin position="33"/>
        <end position="54"/>
    </location>
</feature>
<dbReference type="SUPFAM" id="SSF54523">
    <property type="entry name" value="Pili subunits"/>
    <property type="match status" value="1"/>
</dbReference>
<dbReference type="InterPro" id="IPR049031">
    <property type="entry name" value="T2SSK_SAM-like_1st"/>
</dbReference>
<dbReference type="Gene3D" id="3.30.1300.30">
    <property type="entry name" value="GSPII I/J protein-like"/>
    <property type="match status" value="1"/>
</dbReference>
<evidence type="ECO:0000313" key="13">
    <source>
        <dbReference type="EMBL" id="VAW48609.1"/>
    </source>
</evidence>
<feature type="domain" description="T2SS protein K second SAM-like" evidence="11">
    <location>
        <begin position="235"/>
        <end position="277"/>
    </location>
</feature>
<dbReference type="Pfam" id="PF21687">
    <property type="entry name" value="T2SSK_1st"/>
    <property type="match status" value="1"/>
</dbReference>
<gene>
    <name evidence="13" type="ORF">MNBD_GAMMA03-89</name>
</gene>
<keyword evidence="6 10" id="KW-0812">Transmembrane</keyword>
<comment type="subcellular location">
    <subcellularLocation>
        <location evidence="1">Cell inner membrane</location>
    </subcellularLocation>
</comment>
<feature type="domain" description="T2SS protein K first SAM-like" evidence="12">
    <location>
        <begin position="126"/>
        <end position="229"/>
    </location>
</feature>
<keyword evidence="4" id="KW-1003">Cell membrane</keyword>
<accession>A0A3B0WGR4</accession>
<protein>
    <recommendedName>
        <fullName evidence="14">General secretion pathway protein K</fullName>
    </recommendedName>
</protein>
<dbReference type="Pfam" id="PF03934">
    <property type="entry name" value="T2SSK"/>
    <property type="match status" value="1"/>
</dbReference>
<evidence type="ECO:0000256" key="3">
    <source>
        <dbReference type="ARBA" id="ARBA00022448"/>
    </source>
</evidence>
<dbReference type="GO" id="GO:0005886">
    <property type="term" value="C:plasma membrane"/>
    <property type="evidence" value="ECO:0007669"/>
    <property type="project" value="UniProtKB-SubCell"/>
</dbReference>
<evidence type="ECO:0000259" key="12">
    <source>
        <dbReference type="Pfam" id="PF21687"/>
    </source>
</evidence>
<dbReference type="NCBIfam" id="NF037980">
    <property type="entry name" value="T2SS_GspK"/>
    <property type="match status" value="1"/>
</dbReference>
<organism evidence="13">
    <name type="scientific">hydrothermal vent metagenome</name>
    <dbReference type="NCBI Taxonomy" id="652676"/>
    <lineage>
        <taxon>unclassified sequences</taxon>
        <taxon>metagenomes</taxon>
        <taxon>ecological metagenomes</taxon>
    </lineage>
</organism>
<evidence type="ECO:0000256" key="2">
    <source>
        <dbReference type="ARBA" id="ARBA00007246"/>
    </source>
</evidence>
<evidence type="ECO:0000256" key="6">
    <source>
        <dbReference type="ARBA" id="ARBA00022692"/>
    </source>
</evidence>
<keyword evidence="9 10" id="KW-0472">Membrane</keyword>
<evidence type="ECO:0000256" key="5">
    <source>
        <dbReference type="ARBA" id="ARBA00022519"/>
    </source>
</evidence>
<keyword evidence="8 10" id="KW-1133">Transmembrane helix</keyword>
<evidence type="ECO:0008006" key="14">
    <source>
        <dbReference type="Google" id="ProtNLM"/>
    </source>
</evidence>
<name>A0A3B0WGR4_9ZZZZ</name>
<comment type="similarity">
    <text evidence="2">Belongs to the GSP K family.</text>
</comment>
<evidence type="ECO:0000256" key="1">
    <source>
        <dbReference type="ARBA" id="ARBA00004533"/>
    </source>
</evidence>
<keyword evidence="7" id="KW-0653">Protein transport</keyword>
<evidence type="ECO:0000259" key="11">
    <source>
        <dbReference type="Pfam" id="PF03934"/>
    </source>
</evidence>
<dbReference type="GO" id="GO:0009306">
    <property type="term" value="P:protein secretion"/>
    <property type="evidence" value="ECO:0007669"/>
    <property type="project" value="InterPro"/>
</dbReference>
<dbReference type="Gene3D" id="1.10.40.60">
    <property type="entry name" value="EpsJ-like"/>
    <property type="match status" value="2"/>
</dbReference>
<sequence length="345" mass="39200">MRGGGQGKLSLLKRGYSGAKFTQYVYQPPQQGFALLTVLMIVALIAMMGSQLLYEQYTNIKRSGHMMHQAQSFAVQWGVESWVKKGLKLDLEDNNYDSLNDAWQTPFGPIPYEGGEVSAKLVDLNSRLNLNNVVEQDESKRRMWLAIIKRYALQNALNSRFSDVIKDWVDADDIPAAYGAESNVYLLFKPAYSTANQPMVMLSELKLMDGLQRIEYDVWQVLEKDLTTLPTVSKININTAEKRVLMALADWLDEVVVSAWITQRLSEPAKKLDDFITFLVTAKGLPRTEIKKDLPDWMVGVQSDYFLLNTQVDYGESQQGVSAIFSRHADNQNEVRLVQRWLSAE</sequence>
<dbReference type="AlphaFoldDB" id="A0A3B0WGR4"/>
<dbReference type="InterPro" id="IPR049179">
    <property type="entry name" value="T2SSK_SAM-like_2nd"/>
</dbReference>
<keyword evidence="3" id="KW-0813">Transport</keyword>
<dbReference type="EMBL" id="UOFC01000219">
    <property type="protein sequence ID" value="VAW48609.1"/>
    <property type="molecule type" value="Genomic_DNA"/>
</dbReference>
<evidence type="ECO:0000256" key="10">
    <source>
        <dbReference type="SAM" id="Phobius"/>
    </source>
</evidence>
<dbReference type="SUPFAM" id="SSF158544">
    <property type="entry name" value="GspK insert domain-like"/>
    <property type="match status" value="1"/>
</dbReference>
<dbReference type="PIRSF" id="PIRSF002786">
    <property type="entry name" value="XcpX"/>
    <property type="match status" value="1"/>
</dbReference>
<proteinExistence type="inferred from homology"/>
<evidence type="ECO:0000256" key="4">
    <source>
        <dbReference type="ARBA" id="ARBA00022475"/>
    </source>
</evidence>
<evidence type="ECO:0000256" key="8">
    <source>
        <dbReference type="ARBA" id="ARBA00022989"/>
    </source>
</evidence>
<dbReference type="InterPro" id="IPR038072">
    <property type="entry name" value="GspK_central_sf"/>
</dbReference>
<evidence type="ECO:0000256" key="9">
    <source>
        <dbReference type="ARBA" id="ARBA00023136"/>
    </source>
</evidence>
<dbReference type="InterPro" id="IPR005628">
    <property type="entry name" value="GspK"/>
</dbReference>
<dbReference type="InterPro" id="IPR045584">
    <property type="entry name" value="Pilin-like"/>
</dbReference>
<reference evidence="13" key="1">
    <citation type="submission" date="2018-06" db="EMBL/GenBank/DDBJ databases">
        <authorList>
            <person name="Zhirakovskaya E."/>
        </authorList>
    </citation>
    <scope>NUCLEOTIDE SEQUENCE</scope>
</reference>
<dbReference type="PANTHER" id="PTHR38831">
    <property type="entry name" value="TYPE II SECRETION SYSTEM PROTEIN K"/>
    <property type="match status" value="1"/>
</dbReference>
<keyword evidence="5" id="KW-0997">Cell inner membrane</keyword>